<feature type="coiled-coil region" evidence="4">
    <location>
        <begin position="392"/>
        <end position="422"/>
    </location>
</feature>
<feature type="region of interest" description="Disordered" evidence="5">
    <location>
        <begin position="471"/>
        <end position="490"/>
    </location>
</feature>
<feature type="compositionally biased region" description="Basic and acidic residues" evidence="5">
    <location>
        <begin position="633"/>
        <end position="649"/>
    </location>
</feature>
<dbReference type="Pfam" id="PF00233">
    <property type="entry name" value="PDEase_I"/>
    <property type="match status" value="1"/>
</dbReference>
<evidence type="ECO:0000259" key="6">
    <source>
        <dbReference type="PROSITE" id="PS51845"/>
    </source>
</evidence>
<evidence type="ECO:0000256" key="5">
    <source>
        <dbReference type="SAM" id="MobiDB-lite"/>
    </source>
</evidence>
<evidence type="ECO:0000256" key="3">
    <source>
        <dbReference type="RuleBase" id="RU363067"/>
    </source>
</evidence>
<organism evidence="7 8">
    <name type="scientific">Tegillarca granosa</name>
    <name type="common">Malaysian cockle</name>
    <name type="synonym">Anadara granosa</name>
    <dbReference type="NCBI Taxonomy" id="220873"/>
    <lineage>
        <taxon>Eukaryota</taxon>
        <taxon>Metazoa</taxon>
        <taxon>Spiralia</taxon>
        <taxon>Lophotrochozoa</taxon>
        <taxon>Mollusca</taxon>
        <taxon>Bivalvia</taxon>
        <taxon>Autobranchia</taxon>
        <taxon>Pteriomorphia</taxon>
        <taxon>Arcoida</taxon>
        <taxon>Arcoidea</taxon>
        <taxon>Arcidae</taxon>
        <taxon>Tegillarca</taxon>
    </lineage>
</organism>
<dbReference type="EMBL" id="JARBDR010000813">
    <property type="protein sequence ID" value="KAJ8306465.1"/>
    <property type="molecule type" value="Genomic_DNA"/>
</dbReference>
<feature type="domain" description="PDEase" evidence="6">
    <location>
        <begin position="65"/>
        <end position="396"/>
    </location>
</feature>
<evidence type="ECO:0000256" key="4">
    <source>
        <dbReference type="SAM" id="Coils"/>
    </source>
</evidence>
<comment type="caution">
    <text evidence="7">The sequence shown here is derived from an EMBL/GenBank/DDBJ whole genome shotgun (WGS) entry which is preliminary data.</text>
</comment>
<accession>A0ABQ9EST6</accession>
<dbReference type="Gene3D" id="1.10.1300.10">
    <property type="entry name" value="3'5'-cyclic nucleotide phosphodiesterase, catalytic domain"/>
    <property type="match status" value="1"/>
</dbReference>
<protein>
    <recommendedName>
        <fullName evidence="3">Phosphodiesterase</fullName>
        <ecNumber evidence="3">3.1.4.-</ecNumber>
    </recommendedName>
</protein>
<keyword evidence="4" id="KW-0175">Coiled coil</keyword>
<comment type="similarity">
    <text evidence="3">Belongs to the cyclic nucleotide phosphodiesterase family.</text>
</comment>
<comment type="cofactor">
    <cofactor evidence="3">
        <name>a divalent metal cation</name>
        <dbReference type="ChEBI" id="CHEBI:60240"/>
    </cofactor>
    <text evidence="3">Binds 2 divalent metal cations per subunit. Site 1 may preferentially bind zinc ions, while site 2 has a preference for magnesium and/or manganese ions.</text>
</comment>
<dbReference type="EC" id="3.1.4.-" evidence="3"/>
<dbReference type="PROSITE" id="PS00126">
    <property type="entry name" value="PDEASE_I_1"/>
    <property type="match status" value="1"/>
</dbReference>
<evidence type="ECO:0000313" key="7">
    <source>
        <dbReference type="EMBL" id="KAJ8306465.1"/>
    </source>
</evidence>
<dbReference type="Proteomes" id="UP001217089">
    <property type="component" value="Unassembled WGS sequence"/>
</dbReference>
<evidence type="ECO:0000256" key="2">
    <source>
        <dbReference type="ARBA" id="ARBA00022801"/>
    </source>
</evidence>
<dbReference type="InterPro" id="IPR023088">
    <property type="entry name" value="PDEase"/>
</dbReference>
<dbReference type="PRINTS" id="PR00387">
    <property type="entry name" value="PDIESTERASE1"/>
</dbReference>
<evidence type="ECO:0000313" key="8">
    <source>
        <dbReference type="Proteomes" id="UP001217089"/>
    </source>
</evidence>
<proteinExistence type="inferred from homology"/>
<dbReference type="InterPro" id="IPR036971">
    <property type="entry name" value="PDEase_catalytic_dom_sf"/>
</dbReference>
<feature type="region of interest" description="Disordered" evidence="5">
    <location>
        <begin position="612"/>
        <end position="657"/>
    </location>
</feature>
<sequence length="755" mass="86402">MIKGDVCIKSAKSENQTENQRKNQIADPELQLLEKLNAKDYKVKWSSRFLSLHKVKRQKKSAKRISHENNSILDDTYGEQAECHMSRLGNWNFDIFGLDLLTGGRSVLYISFHLFHKLGLIKEFKLDPVKLMRTFTLIEDGYHDSNPYHNSVHAADVTQAMHCYLQEDQLKKSVTKLEVMISLLASMTHDLDHPGVNQGFLIATANHLAALYENTSVLENHHWRSAVGVLCETELFSHLEKSRWDEIVWQVKSLILATDITRQTEFLNKFKKYLDTDDLDHYNDPLKRHFMLQIALKCADISNPCRQWELSKQWSERVCDEFFKQGDYERNLQIPVTPMCNKYNTSISKIQAGFIEFVVNPLFSEWCRFLPTSLSKAMLDNCSSNKCSWKVIIEEENQAELLKKAEQEKERLEDICQENVNVSIQETEPNDYDEEESDTVEEARLPLTFAHLMDDEDGSLYTGSRRGSCRSLSPLREMPEDGWEPEVRRHSMPPSYLGREIPTLMTIRRDTLPLTQYLRRRSLPTAMIVHATSLDKLSGKISALAFNRETFDKRSISMEELLARPKISNLSPSFETSRLASGLAVFAEIPRSRSHGPSFRFLSASLGSKTSHIQGIDNRDSENNSAVDSDSDTDSHTFHKDINSPSHEDSDGEFCSGDSTHHKPFNCVDLTLPDNTEEERLVLNASALVNKSRRSSFDRVNVNPSDVVRRSSFDRVNLTGNPDFDSNDDTMIHVILSIQFNTCIIFEGQADHMAM</sequence>
<keyword evidence="1 3" id="KW-0479">Metal-binding</keyword>
<dbReference type="PROSITE" id="PS51845">
    <property type="entry name" value="PDEASE_I_2"/>
    <property type="match status" value="1"/>
</dbReference>
<keyword evidence="2 3" id="KW-0378">Hydrolase</keyword>
<dbReference type="CDD" id="cd00077">
    <property type="entry name" value="HDc"/>
    <property type="match status" value="1"/>
</dbReference>
<name>A0ABQ9EST6_TEGGR</name>
<dbReference type="InterPro" id="IPR002073">
    <property type="entry name" value="PDEase_catalytic_dom"/>
</dbReference>
<dbReference type="SMART" id="SM00471">
    <property type="entry name" value="HDc"/>
    <property type="match status" value="1"/>
</dbReference>
<evidence type="ECO:0000256" key="1">
    <source>
        <dbReference type="ARBA" id="ARBA00022723"/>
    </source>
</evidence>
<dbReference type="SUPFAM" id="SSF109604">
    <property type="entry name" value="HD-domain/PDEase-like"/>
    <property type="match status" value="1"/>
</dbReference>
<gene>
    <name evidence="7" type="ORF">KUTeg_017010</name>
</gene>
<dbReference type="PANTHER" id="PTHR11347">
    <property type="entry name" value="CYCLIC NUCLEOTIDE PHOSPHODIESTERASE"/>
    <property type="match status" value="1"/>
</dbReference>
<dbReference type="InterPro" id="IPR003607">
    <property type="entry name" value="HD/PDEase_dom"/>
</dbReference>
<dbReference type="InterPro" id="IPR023174">
    <property type="entry name" value="PDEase_CS"/>
</dbReference>
<reference evidence="7 8" key="1">
    <citation type="submission" date="2022-12" db="EMBL/GenBank/DDBJ databases">
        <title>Chromosome-level genome of Tegillarca granosa.</title>
        <authorList>
            <person name="Kim J."/>
        </authorList>
    </citation>
    <scope>NUCLEOTIDE SEQUENCE [LARGE SCALE GENOMIC DNA]</scope>
    <source>
        <strain evidence="7">Teg-2019</strain>
        <tissue evidence="7">Adductor muscle</tissue>
    </source>
</reference>
<keyword evidence="8" id="KW-1185">Reference proteome</keyword>